<dbReference type="Pfam" id="PF00067">
    <property type="entry name" value="p450"/>
    <property type="match status" value="1"/>
</dbReference>
<feature type="binding site" description="axial binding residue" evidence="5">
    <location>
        <position position="455"/>
    </location>
    <ligand>
        <name>heme</name>
        <dbReference type="ChEBI" id="CHEBI:30413"/>
    </ligand>
    <ligandPart>
        <name>Fe</name>
        <dbReference type="ChEBI" id="CHEBI:18248"/>
    </ligandPart>
</feature>
<dbReference type="InterPro" id="IPR036396">
    <property type="entry name" value="Cyt_P450_sf"/>
</dbReference>
<keyword evidence="6" id="KW-0560">Oxidoreductase</keyword>
<name>A0A2H1GPB2_ZYMTR</name>
<dbReference type="InterPro" id="IPR017972">
    <property type="entry name" value="Cyt_P450_CS"/>
</dbReference>
<dbReference type="Gene3D" id="1.10.630.10">
    <property type="entry name" value="Cytochrome P450"/>
    <property type="match status" value="1"/>
</dbReference>
<organism evidence="7 8">
    <name type="scientific">Zymoseptoria tritici ST99CH_1E4</name>
    <dbReference type="NCBI Taxonomy" id="1276532"/>
    <lineage>
        <taxon>Eukaryota</taxon>
        <taxon>Fungi</taxon>
        <taxon>Dikarya</taxon>
        <taxon>Ascomycota</taxon>
        <taxon>Pezizomycotina</taxon>
        <taxon>Dothideomycetes</taxon>
        <taxon>Dothideomycetidae</taxon>
        <taxon>Mycosphaerellales</taxon>
        <taxon>Mycosphaerellaceae</taxon>
        <taxon>Zymoseptoria</taxon>
    </lineage>
</organism>
<proteinExistence type="inferred from homology"/>
<comment type="cofactor">
    <cofactor evidence="1 5">
        <name>heme</name>
        <dbReference type="ChEBI" id="CHEBI:30413"/>
    </cofactor>
</comment>
<dbReference type="InterPro" id="IPR002401">
    <property type="entry name" value="Cyt_P450_E_grp-I"/>
</dbReference>
<evidence type="ECO:0000313" key="8">
    <source>
        <dbReference type="Proteomes" id="UP000245764"/>
    </source>
</evidence>
<dbReference type="AlphaFoldDB" id="A0A2H1GPB2"/>
<dbReference type="PANTHER" id="PTHR24305">
    <property type="entry name" value="CYTOCHROME P450"/>
    <property type="match status" value="1"/>
</dbReference>
<keyword evidence="6" id="KW-0503">Monooxygenase</keyword>
<evidence type="ECO:0000256" key="6">
    <source>
        <dbReference type="RuleBase" id="RU000461"/>
    </source>
</evidence>
<dbReference type="Proteomes" id="UP000245764">
    <property type="component" value="Chromosome 7"/>
</dbReference>
<evidence type="ECO:0000256" key="3">
    <source>
        <dbReference type="ARBA" id="ARBA00022723"/>
    </source>
</evidence>
<dbReference type="PANTHER" id="PTHR24305:SF232">
    <property type="entry name" value="P450, PUTATIVE (EUROFUNG)-RELATED"/>
    <property type="match status" value="1"/>
</dbReference>
<dbReference type="GO" id="GO:0020037">
    <property type="term" value="F:heme binding"/>
    <property type="evidence" value="ECO:0007669"/>
    <property type="project" value="InterPro"/>
</dbReference>
<dbReference type="PRINTS" id="PR00463">
    <property type="entry name" value="EP450I"/>
</dbReference>
<dbReference type="InterPro" id="IPR001128">
    <property type="entry name" value="Cyt_P450"/>
</dbReference>
<evidence type="ECO:0000256" key="5">
    <source>
        <dbReference type="PIRSR" id="PIRSR602401-1"/>
    </source>
</evidence>
<dbReference type="GO" id="GO:0005506">
    <property type="term" value="F:iron ion binding"/>
    <property type="evidence" value="ECO:0007669"/>
    <property type="project" value="InterPro"/>
</dbReference>
<comment type="similarity">
    <text evidence="2 6">Belongs to the cytochrome P450 family.</text>
</comment>
<evidence type="ECO:0000256" key="4">
    <source>
        <dbReference type="ARBA" id="ARBA00023004"/>
    </source>
</evidence>
<accession>A0A2H1GPB2</accession>
<dbReference type="CDD" id="cd11060">
    <property type="entry name" value="CYP57A1-like"/>
    <property type="match status" value="1"/>
</dbReference>
<evidence type="ECO:0000256" key="2">
    <source>
        <dbReference type="ARBA" id="ARBA00010617"/>
    </source>
</evidence>
<reference evidence="8" key="1">
    <citation type="submission" date="2017-05" db="EMBL/GenBank/DDBJ databases">
        <authorList>
            <person name="Song R."/>
            <person name="Chenine A.L."/>
            <person name="Ruprecht R.M."/>
        </authorList>
    </citation>
    <scope>NUCLEOTIDE SEQUENCE [LARGE SCALE GENOMIC DNA]</scope>
</reference>
<dbReference type="EMBL" id="LT854259">
    <property type="protein sequence ID" value="SMR55396.1"/>
    <property type="molecule type" value="Genomic_DNA"/>
</dbReference>
<protein>
    <submittedName>
        <fullName evidence="7">Uncharacterized protein</fullName>
    </submittedName>
</protein>
<dbReference type="GO" id="GO:0016705">
    <property type="term" value="F:oxidoreductase activity, acting on paired donors, with incorporation or reduction of molecular oxygen"/>
    <property type="evidence" value="ECO:0007669"/>
    <property type="project" value="InterPro"/>
</dbReference>
<keyword evidence="5 6" id="KW-0349">Heme</keyword>
<gene>
    <name evidence="7" type="ORF">ZT1E4_G7743</name>
</gene>
<dbReference type="GO" id="GO:0004497">
    <property type="term" value="F:monooxygenase activity"/>
    <property type="evidence" value="ECO:0007669"/>
    <property type="project" value="UniProtKB-KW"/>
</dbReference>
<dbReference type="SUPFAM" id="SSF48264">
    <property type="entry name" value="Cytochrome P450"/>
    <property type="match status" value="1"/>
</dbReference>
<dbReference type="InterPro" id="IPR050121">
    <property type="entry name" value="Cytochrome_P450_monoxygenase"/>
</dbReference>
<dbReference type="PROSITE" id="PS00086">
    <property type="entry name" value="CYTOCHROME_P450"/>
    <property type="match status" value="1"/>
</dbReference>
<evidence type="ECO:0000313" key="7">
    <source>
        <dbReference type="EMBL" id="SMR55396.1"/>
    </source>
</evidence>
<keyword evidence="4 5" id="KW-0408">Iron</keyword>
<evidence type="ECO:0000256" key="1">
    <source>
        <dbReference type="ARBA" id="ARBA00001971"/>
    </source>
</evidence>
<keyword evidence="3 5" id="KW-0479">Metal-binding</keyword>
<sequence>MLSSSSMISSQLLPLSLVALALLWLGVRLQRLLRHDLRNVPGPFWAKVSGLYRLSMVKGGRAPAEYRELHQKYGPVVRVGPNHVAVSDPSAIPIIYGLGSKFLKTDFYKTMVPSFDGKPMDSMFTARDPAIHKSLKTPVASLFAMTNMKNYEVYVDECTEIFANAMRDLEGQTVDLAIWLQWYAFDVVAGITFNRRFGFLEERRDVNQMIGQLDEGMDAVKVLGSYPVLDRPAKLLLRHVLPLLGRYDPLIKFVKMSEEEIARYDKSAKDASRTDFLSQLRQREEKLVAANGGGDAKAEILNHLSNNLLAGSDTTAISLRACFYYLIKTPRVTAKVREELEQQEQQGKISNPIKLEESLQLPYMQAVIKEATRLHPGVGFPLERFVPPEGATICGVELAGLTNVSMMAPVTQVDPTVYGEDAQSFRPERWLESNPEQLKLMERSMLVFGHGARTCIGKNISVMEMGKFIPQIVQKFDIEWASKNAEWKTNAAWFWKQTDMQVKFKVRK</sequence>
<dbReference type="PRINTS" id="PR00385">
    <property type="entry name" value="P450"/>
</dbReference>